<sequence length="438" mass="51891">MNWLNFFDTKPTQLRHPFGRGINATISPDEEELFNKSYVAFEKQDTLQAYEYFFKSLENFSGDISNNNITYNKEDDKLNFVIYQGSARIVGVVTPEHLYAEVIMIKKADAEVALKRYILERNYQLTYAYYFSDDEHIKLKLYHDNITASPQKIFFPLREIALNADFDKEYLKTEFPNITLQDTEHLVKLDESELKIKYDFLHIWIDELEAKILTLPTNDNAGMQAFLYLHILLKIDYLLVPKCEIYQKINKKIQRYFSDEGLPTEAKNEKLNKYITKLKEMSFKDFSTKFYNAKYTFNPMEKTSLEEISNFISESLIKIRWYKNNRYTQIIPTIYKYISFYILFNYGLNPVIKSLMHTLVEIQNPAFFEAMDYSPLYDEEKNIFAKKTIISKIDDAITPHLGQYKSLESFGDELNFSSLNEFNNSYLLELKHLNFEEI</sequence>
<organism evidence="1 2">
    <name type="scientific">Sulfurimonas gotlandica (strain DSM 19862 / JCM 16533 / GD1)</name>
    <dbReference type="NCBI Taxonomy" id="929558"/>
    <lineage>
        <taxon>Bacteria</taxon>
        <taxon>Pseudomonadati</taxon>
        <taxon>Campylobacterota</taxon>
        <taxon>Epsilonproteobacteria</taxon>
        <taxon>Campylobacterales</taxon>
        <taxon>Sulfurimonadaceae</taxon>
        <taxon>Sulfurimonas</taxon>
    </lineage>
</organism>
<dbReference type="Gene3D" id="3.30.1460.10">
    <property type="match status" value="1"/>
</dbReference>
<reference evidence="1 2" key="1">
    <citation type="journal article" date="2012" name="Proc. Natl. Acad. Sci. U.S.A.">
        <title>Genome and physiology of a model Epsilonproteobacterium responsible for sulfide detoxification in marine oxygen depletion zones.</title>
        <authorList>
            <person name="Grote J."/>
            <person name="Schott T."/>
            <person name="Bruckner C.G."/>
            <person name="Glockner F.O."/>
            <person name="Jost G."/>
            <person name="Teeling H."/>
            <person name="Labrenz M."/>
            <person name="Jurgens K."/>
        </authorList>
    </citation>
    <scope>NUCLEOTIDE SEQUENCE [LARGE SCALE GENOMIC DNA]</scope>
    <source>
        <strain evidence="1 2">GD1</strain>
    </source>
</reference>
<proteinExistence type="predicted"/>
<gene>
    <name evidence="1" type="ORF">SMGD1_0425</name>
</gene>
<evidence type="ECO:0000313" key="1">
    <source>
        <dbReference type="EMBL" id="EHP28952.1"/>
    </source>
</evidence>
<evidence type="ECO:0000313" key="2">
    <source>
        <dbReference type="Proteomes" id="UP000006431"/>
    </source>
</evidence>
<dbReference type="AlphaFoldDB" id="B6BK99"/>
<comment type="caution">
    <text evidence="1">The sequence shown here is derived from an EMBL/GenBank/DDBJ whole genome shotgun (WGS) entry which is preliminary data.</text>
</comment>
<accession>B6BK99</accession>
<dbReference type="EMBL" id="AFRZ01000001">
    <property type="protein sequence ID" value="EHP28952.1"/>
    <property type="molecule type" value="Genomic_DNA"/>
</dbReference>
<dbReference type="RefSeq" id="WP_008337919.1">
    <property type="nucleotide sequence ID" value="NZ_AFRZ01000001.1"/>
</dbReference>
<protein>
    <submittedName>
        <fullName evidence="1">Uncharacterized protein</fullName>
    </submittedName>
</protein>
<dbReference type="SUPFAM" id="SSF69635">
    <property type="entry name" value="Type III secretory system chaperone-like"/>
    <property type="match status" value="1"/>
</dbReference>
<dbReference type="PATRIC" id="fig|929558.5.peg.423"/>
<name>B6BK99_SULGG</name>
<dbReference type="OrthoDB" id="1489794at2"/>
<dbReference type="HOGENOM" id="CLU_050364_0_0_7"/>
<dbReference type="STRING" id="929558.SMGD1_0425"/>
<dbReference type="eggNOG" id="ENOG502ZBSQ">
    <property type="taxonomic scope" value="Bacteria"/>
</dbReference>
<accession>H1FUU5</accession>
<keyword evidence="2" id="KW-1185">Reference proteome</keyword>
<dbReference type="Proteomes" id="UP000006431">
    <property type="component" value="Unassembled WGS sequence"/>
</dbReference>